<gene>
    <name evidence="1" type="ORF">Gorai_006209</name>
</gene>
<organism evidence="1 2">
    <name type="scientific">Gossypium raimondii</name>
    <name type="common">Peruvian cotton</name>
    <name type="synonym">Gossypium klotzschianum subsp. raimondii</name>
    <dbReference type="NCBI Taxonomy" id="29730"/>
    <lineage>
        <taxon>Eukaryota</taxon>
        <taxon>Viridiplantae</taxon>
        <taxon>Streptophyta</taxon>
        <taxon>Embryophyta</taxon>
        <taxon>Tracheophyta</taxon>
        <taxon>Spermatophyta</taxon>
        <taxon>Magnoliopsida</taxon>
        <taxon>eudicotyledons</taxon>
        <taxon>Gunneridae</taxon>
        <taxon>Pentapetalae</taxon>
        <taxon>rosids</taxon>
        <taxon>malvids</taxon>
        <taxon>Malvales</taxon>
        <taxon>Malvaceae</taxon>
        <taxon>Malvoideae</taxon>
        <taxon>Gossypium</taxon>
    </lineage>
</organism>
<sequence>FDALENLNRKEKFKRKDVEEIKEENKYVESSALSVGNGFIISSHFNPMFDGVLEVLVSLKKGFWASTKNSTVMFKENIPPNSLEVMKDYQKEEMGSGNMTIGVRTVGGKSGGRQKVLLSKSTSSMVELINSQIKQGAYNDGPKEAGKQLESKEASRQRTFERFDRALGNDAWVQAFLNSMGGLFNFWLDELNIQASQFSLVKLEGMMVLCL</sequence>
<evidence type="ECO:0000313" key="1">
    <source>
        <dbReference type="EMBL" id="MBA0600010.1"/>
    </source>
</evidence>
<feature type="non-terminal residue" evidence="1">
    <location>
        <position position="1"/>
    </location>
</feature>
<reference evidence="1 2" key="1">
    <citation type="journal article" date="2019" name="Genome Biol. Evol.">
        <title>Insights into the evolution of the New World diploid cottons (Gossypium, subgenus Houzingenia) based on genome sequencing.</title>
        <authorList>
            <person name="Grover C.E."/>
            <person name="Arick M.A. 2nd"/>
            <person name="Thrash A."/>
            <person name="Conover J.L."/>
            <person name="Sanders W.S."/>
            <person name="Peterson D.G."/>
            <person name="Frelichowski J.E."/>
            <person name="Scheffler J.A."/>
            <person name="Scheffler B.E."/>
            <person name="Wendel J.F."/>
        </authorList>
    </citation>
    <scope>NUCLEOTIDE SEQUENCE [LARGE SCALE GENOMIC DNA]</scope>
    <source>
        <strain evidence="1">8</strain>
        <tissue evidence="1">Leaf</tissue>
    </source>
</reference>
<feature type="non-terminal residue" evidence="1">
    <location>
        <position position="211"/>
    </location>
</feature>
<protein>
    <submittedName>
        <fullName evidence="1">Uncharacterized protein</fullName>
    </submittedName>
</protein>
<accession>A0A7J8QFF9</accession>
<dbReference type="AlphaFoldDB" id="A0A7J8QFF9"/>
<dbReference type="EMBL" id="JABEZZ010000011">
    <property type="protein sequence ID" value="MBA0600010.1"/>
    <property type="molecule type" value="Genomic_DNA"/>
</dbReference>
<dbReference type="Proteomes" id="UP000593578">
    <property type="component" value="Unassembled WGS sequence"/>
</dbReference>
<evidence type="ECO:0000313" key="2">
    <source>
        <dbReference type="Proteomes" id="UP000593578"/>
    </source>
</evidence>
<name>A0A7J8QFF9_GOSRA</name>
<proteinExistence type="predicted"/>
<comment type="caution">
    <text evidence="1">The sequence shown here is derived from an EMBL/GenBank/DDBJ whole genome shotgun (WGS) entry which is preliminary data.</text>
</comment>